<keyword evidence="2" id="KW-1185">Reference proteome</keyword>
<dbReference type="AlphaFoldDB" id="G9YGN0"/>
<organism evidence="1 2">
    <name type="scientific">Anaeroglobus geminatus F0357</name>
    <dbReference type="NCBI Taxonomy" id="861450"/>
    <lineage>
        <taxon>Bacteria</taxon>
        <taxon>Bacillati</taxon>
        <taxon>Bacillota</taxon>
        <taxon>Negativicutes</taxon>
        <taxon>Veillonellales</taxon>
        <taxon>Veillonellaceae</taxon>
        <taxon>Anaeroglobus</taxon>
    </lineage>
</organism>
<reference evidence="1 2" key="1">
    <citation type="submission" date="2011-08" db="EMBL/GenBank/DDBJ databases">
        <authorList>
            <person name="Weinstock G."/>
            <person name="Sodergren E."/>
            <person name="Clifton S."/>
            <person name="Fulton L."/>
            <person name="Fulton B."/>
            <person name="Courtney L."/>
            <person name="Fronick C."/>
            <person name="Harrison M."/>
            <person name="Strong C."/>
            <person name="Farmer C."/>
            <person name="Delahaunty K."/>
            <person name="Markovic C."/>
            <person name="Hall O."/>
            <person name="Minx P."/>
            <person name="Tomlinson C."/>
            <person name="Mitreva M."/>
            <person name="Hou S."/>
            <person name="Chen J."/>
            <person name="Wollam A."/>
            <person name="Pepin K.H."/>
            <person name="Johnson M."/>
            <person name="Bhonagiri V."/>
            <person name="Zhang X."/>
            <person name="Suruliraj S."/>
            <person name="Warren W."/>
            <person name="Chinwalla A."/>
            <person name="Mardis E.R."/>
            <person name="Wilson R.K."/>
        </authorList>
    </citation>
    <scope>NUCLEOTIDE SEQUENCE [LARGE SCALE GENOMIC DNA]</scope>
    <source>
        <strain evidence="1 2">F0357</strain>
    </source>
</reference>
<accession>G9YGN0</accession>
<comment type="caution">
    <text evidence="1">The sequence shown here is derived from an EMBL/GenBank/DDBJ whole genome shotgun (WGS) entry which is preliminary data.</text>
</comment>
<evidence type="ECO:0000313" key="2">
    <source>
        <dbReference type="Proteomes" id="UP000005481"/>
    </source>
</evidence>
<proteinExistence type="predicted"/>
<protein>
    <submittedName>
        <fullName evidence="1">Uncharacterized protein</fullName>
    </submittedName>
</protein>
<name>G9YGN0_9FIRM</name>
<dbReference type="STRING" id="861450.HMPREF0080_00798"/>
<dbReference type="Proteomes" id="UP000005481">
    <property type="component" value="Unassembled WGS sequence"/>
</dbReference>
<dbReference type="HOGENOM" id="CLU_3303788_0_0_9"/>
<gene>
    <name evidence="1" type="ORF">HMPREF0080_00798</name>
</gene>
<evidence type="ECO:0000313" key="1">
    <source>
        <dbReference type="EMBL" id="EHM41844.1"/>
    </source>
</evidence>
<sequence length="39" mass="4129">MTAEIRTANVTIQDIAQPRKKTAAAAAAGNKINSLRYGL</sequence>
<dbReference type="EMBL" id="AGCJ01000025">
    <property type="protein sequence ID" value="EHM41844.1"/>
    <property type="molecule type" value="Genomic_DNA"/>
</dbReference>